<dbReference type="SUPFAM" id="SSF57016">
    <property type="entry name" value="Plant lectins/antimicrobial peptides"/>
    <property type="match status" value="1"/>
</dbReference>
<evidence type="ECO:0000313" key="9">
    <source>
        <dbReference type="EMBL" id="CAH8362527.1"/>
    </source>
</evidence>
<dbReference type="InterPro" id="IPR000726">
    <property type="entry name" value="Glyco_hydro_19_cat"/>
</dbReference>
<feature type="chain" id="PRO_5044770768" description="Chitin-binding type-1 domain-containing protein" evidence="7">
    <location>
        <begin position="22"/>
        <end position="385"/>
    </location>
</feature>
<keyword evidence="7" id="KW-0732">Signal</keyword>
<evidence type="ECO:0000313" key="10">
    <source>
        <dbReference type="Proteomes" id="UP001642260"/>
    </source>
</evidence>
<gene>
    <name evidence="9" type="ORF">ERUC_LOCUS28283</name>
</gene>
<keyword evidence="2 5" id="KW-0147">Chitin-binding</keyword>
<feature type="disulfide bond" evidence="4">
    <location>
        <begin position="155"/>
        <end position="217"/>
    </location>
</feature>
<evidence type="ECO:0000256" key="2">
    <source>
        <dbReference type="ARBA" id="ARBA00022669"/>
    </source>
</evidence>
<dbReference type="Pfam" id="PF00182">
    <property type="entry name" value="Glyco_hydro_19"/>
    <property type="match status" value="1"/>
</dbReference>
<feature type="region of interest" description="Disordered" evidence="6">
    <location>
        <begin position="62"/>
        <end position="136"/>
    </location>
</feature>
<comment type="caution">
    <text evidence="9">The sequence shown here is derived from an EMBL/GenBank/DDBJ whole genome shotgun (WGS) entry which is preliminary data.</text>
</comment>
<feature type="signal peptide" evidence="7">
    <location>
        <begin position="1"/>
        <end position="21"/>
    </location>
</feature>
<evidence type="ECO:0000256" key="7">
    <source>
        <dbReference type="SAM" id="SignalP"/>
    </source>
</evidence>
<dbReference type="PRINTS" id="PR01217">
    <property type="entry name" value="PRICHEXTENSN"/>
</dbReference>
<dbReference type="CDD" id="cd00325">
    <property type="entry name" value="chitinase_GH19"/>
    <property type="match status" value="1"/>
</dbReference>
<feature type="disulfide bond" evidence="4">
    <location>
        <begin position="229"/>
        <end position="237"/>
    </location>
</feature>
<feature type="compositionally biased region" description="Pro residues" evidence="6">
    <location>
        <begin position="65"/>
        <end position="130"/>
    </location>
</feature>
<dbReference type="InterPro" id="IPR018371">
    <property type="entry name" value="Chitin-binding_1_CS"/>
</dbReference>
<dbReference type="SUPFAM" id="SSF53955">
    <property type="entry name" value="Lysozyme-like"/>
    <property type="match status" value="1"/>
</dbReference>
<dbReference type="Proteomes" id="UP001642260">
    <property type="component" value="Unassembled WGS sequence"/>
</dbReference>
<feature type="domain" description="Chitin-binding type-1" evidence="8">
    <location>
        <begin position="21"/>
        <end position="63"/>
    </location>
</feature>
<dbReference type="PRINTS" id="PR00451">
    <property type="entry name" value="CHITINBINDNG"/>
</dbReference>
<dbReference type="PANTHER" id="PTHR22595:SF153">
    <property type="entry name" value="GLYCOSIDE HYDROLASE FAMILY 19 CATALYTIC DOMAIN-CONTAINING PROTEIN"/>
    <property type="match status" value="1"/>
</dbReference>
<evidence type="ECO:0000256" key="3">
    <source>
        <dbReference type="ARBA" id="ARBA00023157"/>
    </source>
</evidence>
<accession>A0ABC8L337</accession>
<dbReference type="Gene3D" id="3.30.20.10">
    <property type="entry name" value="Endochitinase, domain 2"/>
    <property type="match status" value="1"/>
</dbReference>
<sequence>MKTLLLLLLIIFSFLLSFSSAEQCGRQAGGALCPNGLCCSSYGFCGSTEPYCALPGCQSQCTPDATPPPPPPPSPPPPSPPPPSPPPPPPSPPPPSPPPPPPSPPPPSPPPPPPSPPPPPPSCPPPPPDPTGGLTDIITRSQFDEMLKHRNDEACPARCFYTYDAFIHAAKTIPSFANVGDTATRKKDLAAFFGQSSYQTTGGSPTSPDGPYTWGYCHKEEVNPPSDYCLPQKGWPCAPGKRYYGRGPMMLTGNYNYGVYGLALAMDLLNNPDRIANDPVAAFRVAILFWLKPSPPGKPRSQDVITGLWEPSNADILARRVPGYGVITNIIDGEKECGHGPDTRVADRIEFYLRCCKILGADPGINLDCYGQRPFGSANFLKAAI</sequence>
<dbReference type="InterPro" id="IPR036861">
    <property type="entry name" value="Endochitinase-like_sf"/>
</dbReference>
<dbReference type="Pfam" id="PF00187">
    <property type="entry name" value="Chitin_bind_1"/>
    <property type="match status" value="1"/>
</dbReference>
<dbReference type="Gene3D" id="1.10.530.10">
    <property type="match status" value="1"/>
</dbReference>
<feature type="disulfide bond" evidence="4">
    <location>
        <begin position="337"/>
        <end position="369"/>
    </location>
</feature>
<protein>
    <recommendedName>
        <fullName evidence="8">Chitin-binding type-1 domain-containing protein</fullName>
    </recommendedName>
</protein>
<dbReference type="PROSITE" id="PS00026">
    <property type="entry name" value="CHIT_BIND_I_1"/>
    <property type="match status" value="1"/>
</dbReference>
<keyword evidence="10" id="KW-1185">Reference proteome</keyword>
<dbReference type="GO" id="GO:0008061">
    <property type="term" value="F:chitin binding"/>
    <property type="evidence" value="ECO:0007669"/>
    <property type="project" value="UniProtKB-UniRule"/>
</dbReference>
<dbReference type="EMBL" id="CAKOAT010332932">
    <property type="protein sequence ID" value="CAH8362527.1"/>
    <property type="molecule type" value="Genomic_DNA"/>
</dbReference>
<organism evidence="9 10">
    <name type="scientific">Eruca vesicaria subsp. sativa</name>
    <name type="common">Garden rocket</name>
    <name type="synonym">Eruca sativa</name>
    <dbReference type="NCBI Taxonomy" id="29727"/>
    <lineage>
        <taxon>Eukaryota</taxon>
        <taxon>Viridiplantae</taxon>
        <taxon>Streptophyta</taxon>
        <taxon>Embryophyta</taxon>
        <taxon>Tracheophyta</taxon>
        <taxon>Spermatophyta</taxon>
        <taxon>Magnoliopsida</taxon>
        <taxon>eudicotyledons</taxon>
        <taxon>Gunneridae</taxon>
        <taxon>Pentapetalae</taxon>
        <taxon>rosids</taxon>
        <taxon>malvids</taxon>
        <taxon>Brassicales</taxon>
        <taxon>Brassicaceae</taxon>
        <taxon>Brassiceae</taxon>
        <taxon>Eruca</taxon>
    </lineage>
</organism>
<evidence type="ECO:0000256" key="1">
    <source>
        <dbReference type="ARBA" id="ARBA00009373"/>
    </source>
</evidence>
<keyword evidence="3 4" id="KW-1015">Disulfide bond</keyword>
<proteinExistence type="inferred from homology"/>
<evidence type="ECO:0000256" key="4">
    <source>
        <dbReference type="PIRSR" id="PIRSR001060-2"/>
    </source>
</evidence>
<dbReference type="Gene3D" id="3.30.60.10">
    <property type="entry name" value="Endochitinase-like"/>
    <property type="match status" value="1"/>
</dbReference>
<dbReference type="PIRSF" id="PIRSF001060">
    <property type="entry name" value="Endochitinase"/>
    <property type="match status" value="1"/>
</dbReference>
<evidence type="ECO:0000259" key="8">
    <source>
        <dbReference type="PROSITE" id="PS50941"/>
    </source>
</evidence>
<dbReference type="InterPro" id="IPR016283">
    <property type="entry name" value="Glyco_hydro_19"/>
</dbReference>
<dbReference type="PANTHER" id="PTHR22595">
    <property type="entry name" value="CHITINASE-RELATED"/>
    <property type="match status" value="1"/>
</dbReference>
<dbReference type="AlphaFoldDB" id="A0ABC8L337"/>
<feature type="disulfide bond" evidence="4 5">
    <location>
        <begin position="38"/>
        <end position="52"/>
    </location>
</feature>
<dbReference type="FunFam" id="3.30.60.10:FF:000001">
    <property type="entry name" value="Basic endochitinase"/>
    <property type="match status" value="1"/>
</dbReference>
<feature type="disulfide bond" evidence="4 5">
    <location>
        <begin position="24"/>
        <end position="39"/>
    </location>
</feature>
<reference evidence="9 10" key="1">
    <citation type="submission" date="2022-03" db="EMBL/GenBank/DDBJ databases">
        <authorList>
            <person name="Macdonald S."/>
            <person name="Ahmed S."/>
            <person name="Newling K."/>
        </authorList>
    </citation>
    <scope>NUCLEOTIDE SEQUENCE [LARGE SCALE GENOMIC DNA]</scope>
</reference>
<dbReference type="SMART" id="SM00270">
    <property type="entry name" value="ChtBD1"/>
    <property type="match status" value="1"/>
</dbReference>
<dbReference type="PROSITE" id="PS50941">
    <property type="entry name" value="CHIT_BIND_I_2"/>
    <property type="match status" value="1"/>
</dbReference>
<name>A0ABC8L337_ERUVS</name>
<feature type="disulfide bond" evidence="4 5">
    <location>
        <begin position="57"/>
        <end position="61"/>
    </location>
</feature>
<comment type="similarity">
    <text evidence="1">Belongs to the glycosyl hydrolase 19 family. Chitinase class I subfamily.</text>
</comment>
<dbReference type="InterPro" id="IPR001002">
    <property type="entry name" value="Chitin-bd_1"/>
</dbReference>
<evidence type="ECO:0000256" key="5">
    <source>
        <dbReference type="PROSITE-ProRule" id="PRU00261"/>
    </source>
</evidence>
<dbReference type="CDD" id="cd06921">
    <property type="entry name" value="ChtBD1_GH19_hevein"/>
    <property type="match status" value="1"/>
</dbReference>
<evidence type="ECO:0000256" key="6">
    <source>
        <dbReference type="SAM" id="MobiDB-lite"/>
    </source>
</evidence>
<dbReference type="InterPro" id="IPR023346">
    <property type="entry name" value="Lysozyme-like_dom_sf"/>
</dbReference>
<feature type="disulfide bond" evidence="4 5">
    <location>
        <begin position="33"/>
        <end position="45"/>
    </location>
</feature>